<accession>A0A078I133</accession>
<organism evidence="15 16">
    <name type="scientific">Brassica napus</name>
    <name type="common">Rape</name>
    <dbReference type="NCBI Taxonomy" id="3708"/>
    <lineage>
        <taxon>Eukaryota</taxon>
        <taxon>Viridiplantae</taxon>
        <taxon>Streptophyta</taxon>
        <taxon>Embryophyta</taxon>
        <taxon>Tracheophyta</taxon>
        <taxon>Spermatophyta</taxon>
        <taxon>Magnoliopsida</taxon>
        <taxon>eudicotyledons</taxon>
        <taxon>Gunneridae</taxon>
        <taxon>Pentapetalae</taxon>
        <taxon>rosids</taxon>
        <taxon>malvids</taxon>
        <taxon>Brassicales</taxon>
        <taxon>Brassicaceae</taxon>
        <taxon>Brassiceae</taxon>
        <taxon>Brassica</taxon>
    </lineage>
</organism>
<protein>
    <submittedName>
        <fullName evidence="14">(rape) hypothetical protein</fullName>
    </submittedName>
    <submittedName>
        <fullName evidence="15">BnaA06g23430D protein</fullName>
    </submittedName>
</protein>
<sequence length="124" mass="12318">MALSKFLGFILLAAFFVSFTVAQSPAPAPSSGGRRISPAHSPKKAMSPAPAVSPTPQTALTPESSSSPPSPPSADSPSDLPAFSPSSISNSPAQAPAPVSGTVSNSYAVFGSVAFMLTAAVLAM</sequence>
<feature type="signal peptide" evidence="13">
    <location>
        <begin position="1"/>
        <end position="22"/>
    </location>
</feature>
<dbReference type="Gramene" id="CDY43807">
    <property type="protein sequence ID" value="CDY43807"/>
    <property type="gene ID" value="GSBRNA2T00077313001"/>
</dbReference>
<keyword evidence="6 12" id="KW-0472">Membrane</keyword>
<keyword evidence="2" id="KW-1003">Cell membrane</keyword>
<keyword evidence="4 13" id="KW-0732">Signal</keyword>
<feature type="compositionally biased region" description="Low complexity" evidence="11">
    <location>
        <begin position="75"/>
        <end position="87"/>
    </location>
</feature>
<keyword evidence="5" id="KW-0654">Proteoglycan</keyword>
<dbReference type="Proteomes" id="UP000028999">
    <property type="component" value="Unassembled WGS sequence"/>
</dbReference>
<keyword evidence="16" id="KW-1185">Reference proteome</keyword>
<evidence type="ECO:0000313" key="14">
    <source>
        <dbReference type="EMBL" id="CAF2087887.1"/>
    </source>
</evidence>
<keyword evidence="7" id="KW-0325">Glycoprotein</keyword>
<dbReference type="PaxDb" id="3708-A0A078I133"/>
<keyword evidence="3" id="KW-0336">GPI-anchor</keyword>
<dbReference type="KEGG" id="bna:106348064"/>
<evidence type="ECO:0000313" key="15">
    <source>
        <dbReference type="EMBL" id="CDY43807.1"/>
    </source>
</evidence>
<name>A0A078I133_BRANA</name>
<evidence type="ECO:0000256" key="4">
    <source>
        <dbReference type="ARBA" id="ARBA00022729"/>
    </source>
</evidence>
<dbReference type="Proteomes" id="UP001295469">
    <property type="component" value="Chromosome A06"/>
</dbReference>
<reference evidence="15 16" key="1">
    <citation type="journal article" date="2014" name="Science">
        <title>Plant genetics. Early allopolyploid evolution in the post-Neolithic Brassica napus oilseed genome.</title>
        <authorList>
            <person name="Chalhoub B."/>
            <person name="Denoeud F."/>
            <person name="Liu S."/>
            <person name="Parkin I.A."/>
            <person name="Tang H."/>
            <person name="Wang X."/>
            <person name="Chiquet J."/>
            <person name="Belcram H."/>
            <person name="Tong C."/>
            <person name="Samans B."/>
            <person name="Correa M."/>
            <person name="Da Silva C."/>
            <person name="Just J."/>
            <person name="Falentin C."/>
            <person name="Koh C.S."/>
            <person name="Le Clainche I."/>
            <person name="Bernard M."/>
            <person name="Bento P."/>
            <person name="Noel B."/>
            <person name="Labadie K."/>
            <person name="Alberti A."/>
            <person name="Charles M."/>
            <person name="Arnaud D."/>
            <person name="Guo H."/>
            <person name="Daviaud C."/>
            <person name="Alamery S."/>
            <person name="Jabbari K."/>
            <person name="Zhao M."/>
            <person name="Edger P.P."/>
            <person name="Chelaifa H."/>
            <person name="Tack D."/>
            <person name="Lassalle G."/>
            <person name="Mestiri I."/>
            <person name="Schnel N."/>
            <person name="Le Paslier M.C."/>
            <person name="Fan G."/>
            <person name="Renault V."/>
            <person name="Bayer P.E."/>
            <person name="Golicz A.A."/>
            <person name="Manoli S."/>
            <person name="Lee T.H."/>
            <person name="Thi V.H."/>
            <person name="Chalabi S."/>
            <person name="Hu Q."/>
            <person name="Fan C."/>
            <person name="Tollenaere R."/>
            <person name="Lu Y."/>
            <person name="Battail C."/>
            <person name="Shen J."/>
            <person name="Sidebottom C.H."/>
            <person name="Wang X."/>
            <person name="Canaguier A."/>
            <person name="Chauveau A."/>
            <person name="Berard A."/>
            <person name="Deniot G."/>
            <person name="Guan M."/>
            <person name="Liu Z."/>
            <person name="Sun F."/>
            <person name="Lim Y.P."/>
            <person name="Lyons E."/>
            <person name="Town C.D."/>
            <person name="Bancroft I."/>
            <person name="Wang X."/>
            <person name="Meng J."/>
            <person name="Ma J."/>
            <person name="Pires J.C."/>
            <person name="King G.J."/>
            <person name="Brunel D."/>
            <person name="Delourme R."/>
            <person name="Renard M."/>
            <person name="Aury J.M."/>
            <person name="Adams K.L."/>
            <person name="Batley J."/>
            <person name="Snowdon R.J."/>
            <person name="Tost J."/>
            <person name="Edwards D."/>
            <person name="Zhou Y."/>
            <person name="Hua W."/>
            <person name="Sharpe A.G."/>
            <person name="Paterson A.H."/>
            <person name="Guan C."/>
            <person name="Wincker P."/>
        </authorList>
    </citation>
    <scope>NUCLEOTIDE SEQUENCE [LARGE SCALE GENOMIC DNA]</scope>
    <source>
        <strain evidence="16">cv. Darmor-bzh</strain>
    </source>
</reference>
<evidence type="ECO:0000256" key="3">
    <source>
        <dbReference type="ARBA" id="ARBA00022622"/>
    </source>
</evidence>
<dbReference type="EMBL" id="LK032568">
    <property type="protein sequence ID" value="CDY43807.1"/>
    <property type="molecule type" value="Genomic_DNA"/>
</dbReference>
<comment type="subcellular location">
    <subcellularLocation>
        <location evidence="1">Cell membrane</location>
        <topology evidence="1">Lipid-anchor</topology>
        <topology evidence="1">GPI-anchor</topology>
    </subcellularLocation>
</comment>
<keyword evidence="12" id="KW-0812">Transmembrane</keyword>
<feature type="region of interest" description="Disordered" evidence="11">
    <location>
        <begin position="24"/>
        <end position="100"/>
    </location>
</feature>
<evidence type="ECO:0000256" key="8">
    <source>
        <dbReference type="ARBA" id="ARBA00023288"/>
    </source>
</evidence>
<evidence type="ECO:0000256" key="10">
    <source>
        <dbReference type="ARBA" id="ARBA00025756"/>
    </source>
</evidence>
<evidence type="ECO:0000256" key="5">
    <source>
        <dbReference type="ARBA" id="ARBA00022974"/>
    </source>
</evidence>
<evidence type="ECO:0000256" key="6">
    <source>
        <dbReference type="ARBA" id="ARBA00023136"/>
    </source>
</evidence>
<dbReference type="OrthoDB" id="1110073at2759"/>
<dbReference type="GO" id="GO:0098552">
    <property type="term" value="C:side of membrane"/>
    <property type="evidence" value="ECO:0007669"/>
    <property type="project" value="UniProtKB-KW"/>
</dbReference>
<evidence type="ECO:0000256" key="13">
    <source>
        <dbReference type="SAM" id="SignalP"/>
    </source>
</evidence>
<evidence type="ECO:0000256" key="7">
    <source>
        <dbReference type="ARBA" id="ARBA00023180"/>
    </source>
</evidence>
<keyword evidence="8" id="KW-0449">Lipoprotein</keyword>
<comment type="function">
    <text evidence="9">Proteoglycan that seems to be implicated in diverse developmental roles such as differentiation, cell-cell recognition, embryogenesis and programmed cell death.</text>
</comment>
<feature type="transmembrane region" description="Helical" evidence="12">
    <location>
        <begin position="106"/>
        <end position="123"/>
    </location>
</feature>
<evidence type="ECO:0000256" key="11">
    <source>
        <dbReference type="SAM" id="MobiDB-lite"/>
    </source>
</evidence>
<feature type="chain" id="PRO_5040561305" evidence="13">
    <location>
        <begin position="23"/>
        <end position="124"/>
    </location>
</feature>
<proteinExistence type="inferred from homology"/>
<evidence type="ECO:0000256" key="12">
    <source>
        <dbReference type="SAM" id="Phobius"/>
    </source>
</evidence>
<dbReference type="PANTHER" id="PTHR36321:SF11">
    <property type="entry name" value="ARABINOGALACTAN PROTEIN"/>
    <property type="match status" value="1"/>
</dbReference>
<dbReference type="AlphaFoldDB" id="A0A078I133"/>
<reference evidence="14" key="3">
    <citation type="submission" date="2021-01" db="EMBL/GenBank/DDBJ databases">
        <authorList>
            <consortium name="Genoscope - CEA"/>
            <person name="William W."/>
        </authorList>
    </citation>
    <scope>NUCLEOTIDE SEQUENCE</scope>
</reference>
<evidence type="ECO:0000256" key="2">
    <source>
        <dbReference type="ARBA" id="ARBA00022475"/>
    </source>
</evidence>
<gene>
    <name evidence="15" type="primary">BnaA06g23430D</name>
    <name evidence="14" type="ORF">DARMORV10_A06P30990.1</name>
    <name evidence="15" type="ORF">GSBRNA2T00077313001</name>
</gene>
<evidence type="ECO:0000256" key="1">
    <source>
        <dbReference type="ARBA" id="ARBA00004609"/>
    </source>
</evidence>
<dbReference type="OMA" id="GHTMAQS"/>
<comment type="similarity">
    <text evidence="10">Belongs to the classical AGP family.</text>
</comment>
<evidence type="ECO:0000256" key="9">
    <source>
        <dbReference type="ARBA" id="ARBA00025294"/>
    </source>
</evidence>
<evidence type="ECO:0000313" key="16">
    <source>
        <dbReference type="Proteomes" id="UP000028999"/>
    </source>
</evidence>
<keyword evidence="12" id="KW-1133">Transmembrane helix</keyword>
<reference evidence="15" key="2">
    <citation type="submission" date="2014-06" db="EMBL/GenBank/DDBJ databases">
        <authorList>
            <person name="Genoscope - CEA"/>
        </authorList>
    </citation>
    <scope>NUCLEOTIDE SEQUENCE</scope>
</reference>
<dbReference type="EMBL" id="HG994360">
    <property type="protein sequence ID" value="CAF2087887.1"/>
    <property type="molecule type" value="Genomic_DNA"/>
</dbReference>
<dbReference type="InterPro" id="IPR044959">
    <property type="entry name" value="AGP"/>
</dbReference>
<dbReference type="PANTHER" id="PTHR36321">
    <property type="entry name" value="CLASSICAL ARABINOGALACTAN PROTEIN 9"/>
    <property type="match status" value="1"/>
</dbReference>
<dbReference type="STRING" id="3708.A0A078I133"/>
<dbReference type="GO" id="GO:0005886">
    <property type="term" value="C:plasma membrane"/>
    <property type="evidence" value="ECO:0007669"/>
    <property type="project" value="UniProtKB-SubCell"/>
</dbReference>